<dbReference type="RefSeq" id="WP_012509013.1">
    <property type="nucleotide sequence ID" value="NC_011060.1"/>
</dbReference>
<dbReference type="GO" id="GO:0120147">
    <property type="term" value="F:formylglycine-generating oxidase activity"/>
    <property type="evidence" value="ECO:0007669"/>
    <property type="project" value="TreeGrafter"/>
</dbReference>
<dbReference type="eggNOG" id="COG1262">
    <property type="taxonomic scope" value="Bacteria"/>
</dbReference>
<name>B4SEB9_PELPB</name>
<dbReference type="InterPro" id="IPR007111">
    <property type="entry name" value="NACHT_NTPase"/>
</dbReference>
<dbReference type="InterPro" id="IPR005532">
    <property type="entry name" value="SUMF_dom"/>
</dbReference>
<dbReference type="STRING" id="324925.Ppha_2344"/>
<dbReference type="InterPro" id="IPR029052">
    <property type="entry name" value="Metallo-depent_PP-like"/>
</dbReference>
<proteinExistence type="predicted"/>
<evidence type="ECO:0000259" key="1">
    <source>
        <dbReference type="PROSITE" id="PS50837"/>
    </source>
</evidence>
<keyword evidence="3" id="KW-1185">Reference proteome</keyword>
<dbReference type="HOGENOM" id="CLU_003659_0_0_10"/>
<dbReference type="eggNOG" id="COG1409">
    <property type="taxonomic scope" value="Bacteria"/>
</dbReference>
<accession>B4SEB9</accession>
<feature type="domain" description="NACHT" evidence="1">
    <location>
        <begin position="424"/>
        <end position="558"/>
    </location>
</feature>
<evidence type="ECO:0000313" key="2">
    <source>
        <dbReference type="EMBL" id="ACF44538.1"/>
    </source>
</evidence>
<dbReference type="InterPro" id="IPR016187">
    <property type="entry name" value="CTDL_fold"/>
</dbReference>
<dbReference type="InterPro" id="IPR042095">
    <property type="entry name" value="SUMF_sf"/>
</dbReference>
<dbReference type="eggNOG" id="COG5635">
    <property type="taxonomic scope" value="Bacteria"/>
</dbReference>
<dbReference type="InterPro" id="IPR027417">
    <property type="entry name" value="P-loop_NTPase"/>
</dbReference>
<dbReference type="Gene3D" id="3.40.50.300">
    <property type="entry name" value="P-loop containing nucleotide triphosphate hydrolases"/>
    <property type="match status" value="1"/>
</dbReference>
<protein>
    <recommendedName>
        <fullName evidence="1">NACHT domain-containing protein</fullName>
    </recommendedName>
</protein>
<dbReference type="SUPFAM" id="SSF56436">
    <property type="entry name" value="C-type lectin-like"/>
    <property type="match status" value="1"/>
</dbReference>
<evidence type="ECO:0000313" key="3">
    <source>
        <dbReference type="Proteomes" id="UP000002724"/>
    </source>
</evidence>
<reference evidence="2 3" key="1">
    <citation type="submission" date="2008-06" db="EMBL/GenBank/DDBJ databases">
        <title>Complete sequence of Pelodictyon phaeoclathratiforme BU-1.</title>
        <authorList>
            <consortium name="US DOE Joint Genome Institute"/>
            <person name="Lucas S."/>
            <person name="Copeland A."/>
            <person name="Lapidus A."/>
            <person name="Glavina del Rio T."/>
            <person name="Dalin E."/>
            <person name="Tice H."/>
            <person name="Bruce D."/>
            <person name="Goodwin L."/>
            <person name="Pitluck S."/>
            <person name="Schmutz J."/>
            <person name="Larimer F."/>
            <person name="Land M."/>
            <person name="Hauser L."/>
            <person name="Kyrpides N."/>
            <person name="Mikhailova N."/>
            <person name="Liu Z."/>
            <person name="Li T."/>
            <person name="Zhao F."/>
            <person name="Overmann J."/>
            <person name="Bryant D.A."/>
            <person name="Richardson P."/>
        </authorList>
    </citation>
    <scope>NUCLEOTIDE SEQUENCE [LARGE SCALE GENOMIC DNA]</scope>
    <source>
        <strain evidence="3">DSM 5477 / BU-1</strain>
    </source>
</reference>
<dbReference type="InterPro" id="IPR004843">
    <property type="entry name" value="Calcineurin-like_PHP"/>
</dbReference>
<dbReference type="Pfam" id="PF03781">
    <property type="entry name" value="FGE-sulfatase"/>
    <property type="match status" value="1"/>
</dbReference>
<dbReference type="OrthoDB" id="3981129at2"/>
<dbReference type="PANTHER" id="PTHR23150:SF19">
    <property type="entry name" value="FORMYLGLYCINE-GENERATING ENZYME"/>
    <property type="match status" value="1"/>
</dbReference>
<dbReference type="SUPFAM" id="SSF56300">
    <property type="entry name" value="Metallo-dependent phosphatases"/>
    <property type="match status" value="1"/>
</dbReference>
<dbReference type="Gene3D" id="3.90.1580.10">
    <property type="entry name" value="paralog of FGE (formylglycine-generating enzyme)"/>
    <property type="match status" value="1"/>
</dbReference>
<dbReference type="GO" id="GO:0016787">
    <property type="term" value="F:hydrolase activity"/>
    <property type="evidence" value="ECO:0007669"/>
    <property type="project" value="InterPro"/>
</dbReference>
<dbReference type="Gene3D" id="3.60.21.10">
    <property type="match status" value="1"/>
</dbReference>
<dbReference type="KEGG" id="pph:Ppha_2344"/>
<dbReference type="InterPro" id="IPR051043">
    <property type="entry name" value="Sulfatase_Mod_Factor_Kinase"/>
</dbReference>
<gene>
    <name evidence="2" type="ordered locus">Ppha_2344</name>
</gene>
<dbReference type="SUPFAM" id="SSF52540">
    <property type="entry name" value="P-loop containing nucleoside triphosphate hydrolases"/>
    <property type="match status" value="1"/>
</dbReference>
<dbReference type="EMBL" id="CP001110">
    <property type="protein sequence ID" value="ACF44538.1"/>
    <property type="molecule type" value="Genomic_DNA"/>
</dbReference>
<dbReference type="Proteomes" id="UP000002724">
    <property type="component" value="Chromosome"/>
</dbReference>
<organism evidence="2 3">
    <name type="scientific">Pelodictyon phaeoclathratiforme (strain DSM 5477 / BU-1)</name>
    <dbReference type="NCBI Taxonomy" id="324925"/>
    <lineage>
        <taxon>Bacteria</taxon>
        <taxon>Pseudomonadati</taxon>
        <taxon>Chlorobiota</taxon>
        <taxon>Chlorobiia</taxon>
        <taxon>Chlorobiales</taxon>
        <taxon>Chlorobiaceae</taxon>
        <taxon>Chlorobium/Pelodictyon group</taxon>
        <taxon>Pelodictyon</taxon>
    </lineage>
</organism>
<dbReference type="PROSITE" id="PS50837">
    <property type="entry name" value="NACHT"/>
    <property type="match status" value="1"/>
</dbReference>
<dbReference type="Pfam" id="PF00149">
    <property type="entry name" value="Metallophos"/>
    <property type="match status" value="1"/>
</dbReference>
<dbReference type="PANTHER" id="PTHR23150">
    <property type="entry name" value="SULFATASE MODIFYING FACTOR 1, 2"/>
    <property type="match status" value="1"/>
</dbReference>
<dbReference type="AlphaFoldDB" id="B4SEB9"/>
<dbReference type="Pfam" id="PF05729">
    <property type="entry name" value="NACHT"/>
    <property type="match status" value="1"/>
</dbReference>
<sequence length="1190" mass="135580">MALTWLHVSDFHLSPLGSYDVNQVLKALVESVERFRQTTEWKPDLIFATGDIAGKGDVAIFKGGDDAPATKFFDKLLQAAGQGRERLFIVPGNHDVERDQGLVPPTFQTEVDINNYFEKSKRYHFLKLQAFSEWYNDYFEAVKPERTFPDKSTCELIPYTLRKNDDEVSLKLLLINSALFCEDASKDIGKLCIGRFCLNPLIEQLESERKKGDLSLVIAMIHHPFFVLHTLESIALKNVLSSQVDILLNGHLHQTEVNFGELVELGSGAAYFSANSSKNAMYCRFDGKKIEVYPICYYEKSSQWSDDPNVFYKTKEATRSFEILRLRNSAAPDPVVTTETNGHPENKYGTSYQEFLIAALDHVLPTAVQGFSAKVSQIFVSLSLSDTWQSEERYSPETKVYDRQKEVDGFTAEAVMRAAFKKNRLLLVIGDPGQGKTTLLQHYALSCIDKERCKDFGFPEPVMVFYLQLRDLKKGDTGYSALPVNILAWAHTVPSSEKERPENLETLIFESLCQKKSLVLLDGLDEISELEERKEVCEWIKNTITDFPKACFVVTSRPTGYRPVDDIEIQIPLKRADILDFKPVQQKTFLQNWFTEVFLSKIPTDSGDTEDPEWENRQKEKALDKASAVIKFLNKDENKSLLKLAGIPLMLQIMAMLWNEDDTLPESRATLYKKALDYLLGYQYKRRNIVPKLPEADAIGVLAPVALWMQEELKKDEADQEVMKTRMQKELNKIPKKQKPPKAKAFSDDLIDRAGLLVRYGQTDYAFRHKSFREYLTGFQLMKNPVMDLSLQKLIEHFSEPFWEEPIRFFFGQIDAESFNTFMQNFFDVVSEEVIQSKQELLQTIIEETPKEKRKIDTLCKKLLDSETTLRRQQVILDCLKTIGNPEALNTLYQFRAGKLAKNDDVADRAEEVILAFGGKALERNIEKSVSGNPLSFRNSNEENSEYILIPGGSYIYSVTEEIVSVPELYVAKYPVTNKLYRSFIAALEESVALQEELFKIALNNTEHSTVANFFKEGKNDLAALCRSTYDEDRKFSGAEQPVVGITWYAAQAYCFWLSLCAGKPDSYRLPNDIQREWAAGGKREPIPQKVREYPWSDEKGEPTPTLANFGMNVGYTTPVNRYPEGATPEGLYDMAGNVWEWCNDSVGSDRVIRGGSWNYGAVRCRSAYRNGNTPGRRRSGVGFRPVFVP</sequence>